<dbReference type="EMBL" id="CAJJDO010000058">
    <property type="protein sequence ID" value="CAD8172820.1"/>
    <property type="molecule type" value="Genomic_DNA"/>
</dbReference>
<accession>A0A8S1V649</accession>
<dbReference type="AlphaFoldDB" id="A0A8S1V649"/>
<reference evidence="1" key="1">
    <citation type="submission" date="2021-01" db="EMBL/GenBank/DDBJ databases">
        <authorList>
            <consortium name="Genoscope - CEA"/>
            <person name="William W."/>
        </authorList>
    </citation>
    <scope>NUCLEOTIDE SEQUENCE</scope>
</reference>
<dbReference type="OrthoDB" id="283861at2759"/>
<keyword evidence="2" id="KW-1185">Reference proteome</keyword>
<dbReference type="Proteomes" id="UP000689195">
    <property type="component" value="Unassembled WGS sequence"/>
</dbReference>
<gene>
    <name evidence="1" type="ORF">PPENT_87.1.T0580071</name>
</gene>
<evidence type="ECO:0000313" key="2">
    <source>
        <dbReference type="Proteomes" id="UP000689195"/>
    </source>
</evidence>
<sequence length="232" mass="27439">MKNSVRQSENRKLSQNKKSQNYNLFKRAQSQFKIHHLPSISNYSTCCSNSCTTSQPQSCSKFEEENIENILVYKNTQQDPLSCFNYDDFKGVLPVTINGIKILKIDWGYFIASPNISSQWKAHCFWTVGYTFDINMKKMKRSQNIKYRLIIKSWCCLSNKSWVKNKWGRLLEHETGNYLIRCLCALDFKQKQKYKQRVKQSRQIQIYQELQNGMHQIISRYILVLFVNGETI</sequence>
<protein>
    <submittedName>
        <fullName evidence="1">Uncharacterized protein</fullName>
    </submittedName>
</protein>
<proteinExistence type="predicted"/>
<evidence type="ECO:0000313" key="1">
    <source>
        <dbReference type="EMBL" id="CAD8172820.1"/>
    </source>
</evidence>
<name>A0A8S1V649_9CILI</name>
<organism evidence="1 2">
    <name type="scientific">Paramecium pentaurelia</name>
    <dbReference type="NCBI Taxonomy" id="43138"/>
    <lineage>
        <taxon>Eukaryota</taxon>
        <taxon>Sar</taxon>
        <taxon>Alveolata</taxon>
        <taxon>Ciliophora</taxon>
        <taxon>Intramacronucleata</taxon>
        <taxon>Oligohymenophorea</taxon>
        <taxon>Peniculida</taxon>
        <taxon>Parameciidae</taxon>
        <taxon>Paramecium</taxon>
    </lineage>
</organism>
<comment type="caution">
    <text evidence="1">The sequence shown here is derived from an EMBL/GenBank/DDBJ whole genome shotgun (WGS) entry which is preliminary data.</text>
</comment>